<feature type="region of interest" description="Disordered" evidence="8">
    <location>
        <begin position="1"/>
        <end position="45"/>
    </location>
</feature>
<organism evidence="10 11">
    <name type="scientific">Blomia tropicalis</name>
    <name type="common">Mite</name>
    <dbReference type="NCBI Taxonomy" id="40697"/>
    <lineage>
        <taxon>Eukaryota</taxon>
        <taxon>Metazoa</taxon>
        <taxon>Ecdysozoa</taxon>
        <taxon>Arthropoda</taxon>
        <taxon>Chelicerata</taxon>
        <taxon>Arachnida</taxon>
        <taxon>Acari</taxon>
        <taxon>Acariformes</taxon>
        <taxon>Sarcoptiformes</taxon>
        <taxon>Astigmata</taxon>
        <taxon>Glycyphagoidea</taxon>
        <taxon>Echimyopodidae</taxon>
        <taxon>Blomia</taxon>
    </lineage>
</organism>
<feature type="domain" description="Myb-like" evidence="9">
    <location>
        <begin position="289"/>
        <end position="348"/>
    </location>
</feature>
<comment type="similarity">
    <text evidence="3">Belongs to the pseudouridine synthase RluA family.</text>
</comment>
<dbReference type="SUPFAM" id="SSF55120">
    <property type="entry name" value="Pseudouridine synthase"/>
    <property type="match status" value="1"/>
</dbReference>
<gene>
    <name evidence="10" type="ORF">RDWZM_001181</name>
</gene>
<dbReference type="GO" id="GO:0001522">
    <property type="term" value="P:pseudouridine synthesis"/>
    <property type="evidence" value="ECO:0007669"/>
    <property type="project" value="InterPro"/>
</dbReference>
<evidence type="ECO:0000256" key="5">
    <source>
        <dbReference type="ARBA" id="ARBA00036943"/>
    </source>
</evidence>
<evidence type="ECO:0000256" key="7">
    <source>
        <dbReference type="ARBA" id="ARBA00041563"/>
    </source>
</evidence>
<dbReference type="InterPro" id="IPR011992">
    <property type="entry name" value="EF-hand-dom_pair"/>
</dbReference>
<evidence type="ECO:0000256" key="3">
    <source>
        <dbReference type="ARBA" id="ARBA00010876"/>
    </source>
</evidence>
<keyword evidence="4" id="KW-0413">Isomerase</keyword>
<evidence type="ECO:0000256" key="2">
    <source>
        <dbReference type="ARBA" id="ARBA00001896"/>
    </source>
</evidence>
<dbReference type="FunFam" id="1.10.238.10:FF:000001">
    <property type="entry name" value="Calmodulin 1"/>
    <property type="match status" value="1"/>
</dbReference>
<dbReference type="AlphaFoldDB" id="A0A9Q0RQD5"/>
<accession>A0A9Q0RQD5</accession>
<evidence type="ECO:0000259" key="9">
    <source>
        <dbReference type="PROSITE" id="PS50090"/>
    </source>
</evidence>
<dbReference type="Gene3D" id="3.30.2350.10">
    <property type="entry name" value="Pseudouridine synthase"/>
    <property type="match status" value="1"/>
</dbReference>
<dbReference type="InterPro" id="IPR001005">
    <property type="entry name" value="SANT/Myb"/>
</dbReference>
<proteinExistence type="inferred from homology"/>
<name>A0A9Q0RQD5_BLOTA</name>
<dbReference type="CDD" id="cd00167">
    <property type="entry name" value="SANT"/>
    <property type="match status" value="1"/>
</dbReference>
<dbReference type="Gene3D" id="1.10.238.10">
    <property type="entry name" value="EF-hand"/>
    <property type="match status" value="2"/>
</dbReference>
<comment type="catalytic activity">
    <reaction evidence="2">
        <text>uridine in 5S rRNA = pseudouridine in 5S rRNA</text>
        <dbReference type="Rhea" id="RHEA:47036"/>
        <dbReference type="Rhea" id="RHEA-COMP:11730"/>
        <dbReference type="Rhea" id="RHEA-COMP:11731"/>
        <dbReference type="ChEBI" id="CHEBI:65314"/>
        <dbReference type="ChEBI" id="CHEBI:65315"/>
    </reaction>
</comment>
<comment type="caution">
    <text evidence="10">The sequence shown here is derived from an EMBL/GenBank/DDBJ whole genome shotgun (WGS) entry which is preliminary data.</text>
</comment>
<reference evidence="10" key="1">
    <citation type="submission" date="2022-12" db="EMBL/GenBank/DDBJ databases">
        <title>Genome assemblies of Blomia tropicalis.</title>
        <authorList>
            <person name="Cui Y."/>
        </authorList>
    </citation>
    <scope>NUCLEOTIDE SEQUENCE</scope>
    <source>
        <tissue evidence="10">Adult mites</tissue>
    </source>
</reference>
<dbReference type="PROSITE" id="PS01129">
    <property type="entry name" value="PSI_RLU"/>
    <property type="match status" value="1"/>
</dbReference>
<dbReference type="Pfam" id="PF00849">
    <property type="entry name" value="PseudoU_synth_2"/>
    <property type="match status" value="1"/>
</dbReference>
<sequence length="1180" mass="137383">METKKKKKEKKKHKKIPQEFIENPTSDQHDSGKKRKHSSSIVEKIKDNTSKTKFKKIKHELTEEDAQANDFLLKEWTEKEIEEFESGNIDLETAKNQIDCSELPDALPFKRKPNEIIGENHESTLLIHQLVPRLTQLTGEDRKLLAKHDLVVQSGRFNQFENAILKRNWDLYLKDYNVPNPLMLFGFFKRNGEQNNPAKTYCYAFTHKTKLLLRLAKDLPHRTLYQIYCRARILLSGLKQARDFTDEDRKLILELHTKHGDRYATFCEEYGFNPKCAREVVRNAVKANGVQLKRGAWNSEELDKLKTNVLRIMKEENIISYSRIPWSKVAADMKRSDIQCRQRFFSKVFFKVMQDQNESKKWNEQYDIVRLIALMKRCGWADDALIDWDFIKEKFSIDCFNILSRSWSRVRLNVPDFQSKTLKEIVDYLYDTRVRKFAKKDPRAFEQIEKFVEDYERVTKLSTYLYRQKRCLARMVRSSAGIHIRQSKINKLDESIIDSCKDGDYLGIREVDDIAIVHGDYGYEQKKIQIQQLFVKYKHLLDLKKEQFPFKRSNTSFGTIRYDSENVPRFHGQFENIPQQESNVSNVLNHISKHRIQFRIEDNELVDSERIKFEEKQKFLPTVDENIPSVKSNSMQQTLTQSKINFRYAEEFSKTLKNTLKSNNKNTMKFKRETSSQNWIEHELSKRKNEPVKGAPSPVDDFSKMNDEELSEKMANVELVDQKQNEFEFITEPKIMTGLDYLKEIQEGKRVAHFQEEYDEIKKFINKKTSLDSKGFRILKNQIPDFSKMTNAEILDILERQILLNNFDIVALNKPYGISIHGGGSESNGLSTTRVAARFNSILHLNYFLPDLANRLGVEKLYTVHRLDRDTTGVLLFAKTQSKAKELNRLFLEHRIVKRYLCITKNKPDIPEGIIDIPIELGYIQVGGKKRERMVLCPQSVEDIRAKRRPSYSARCAITRYRVIESNGNASLLEVMPETGIRHQIRVHLGFGLRCPILGDHKYSSLDTLAPQLLPADILTRLKADLKPPEVEKARLHFDIYDFTGEGKVDSFYLGDLLRSLDTRPTQAMIEKNGGQKKKGQKQLTFEEFLPIYSQVKKDKDVGAFEDLVEGLKVYDKAENGTMMEAELAHVMLSLGEKLTDAEAEDILKLCAGGADDEGFIKYETFVKNVMIGPYPEEQK</sequence>
<protein>
    <recommendedName>
        <fullName evidence="6">Pseudouridylate synthase RPUSD4, mitochondrial</fullName>
    </recommendedName>
    <alternativeName>
        <fullName evidence="7">RNA pseudouridylate synthase domain-containing protein 4</fullName>
    </alternativeName>
</protein>
<dbReference type="CDD" id="cd02869">
    <property type="entry name" value="PseudoU_synth_RluA_like"/>
    <property type="match status" value="1"/>
</dbReference>
<evidence type="ECO:0000256" key="8">
    <source>
        <dbReference type="SAM" id="MobiDB-lite"/>
    </source>
</evidence>
<dbReference type="SMART" id="SM00717">
    <property type="entry name" value="SANT"/>
    <property type="match status" value="2"/>
</dbReference>
<feature type="compositionally biased region" description="Basic residues" evidence="8">
    <location>
        <begin position="1"/>
        <end position="15"/>
    </location>
</feature>
<dbReference type="GO" id="GO:0003723">
    <property type="term" value="F:RNA binding"/>
    <property type="evidence" value="ECO:0007669"/>
    <property type="project" value="InterPro"/>
</dbReference>
<dbReference type="GO" id="GO:0009982">
    <property type="term" value="F:pseudouridine synthase activity"/>
    <property type="evidence" value="ECO:0007669"/>
    <property type="project" value="InterPro"/>
</dbReference>
<evidence type="ECO:0000256" key="4">
    <source>
        <dbReference type="ARBA" id="ARBA00023235"/>
    </source>
</evidence>
<keyword evidence="11" id="KW-1185">Reference proteome</keyword>
<comment type="catalytic activity">
    <reaction evidence="1">
        <text>a uridine in mRNA = a pseudouridine in mRNA</text>
        <dbReference type="Rhea" id="RHEA:56644"/>
        <dbReference type="Rhea" id="RHEA-COMP:14658"/>
        <dbReference type="Rhea" id="RHEA-COMP:14659"/>
        <dbReference type="ChEBI" id="CHEBI:65314"/>
        <dbReference type="ChEBI" id="CHEBI:65315"/>
    </reaction>
</comment>
<dbReference type="EMBL" id="JAPWDV010000001">
    <property type="protein sequence ID" value="KAJ6222636.1"/>
    <property type="molecule type" value="Genomic_DNA"/>
</dbReference>
<dbReference type="InterPro" id="IPR020103">
    <property type="entry name" value="PsdUridine_synth_cat_dom_sf"/>
</dbReference>
<comment type="catalytic activity">
    <reaction evidence="5">
        <text>a uridine in tRNA = a pseudouridine in tRNA</text>
        <dbReference type="Rhea" id="RHEA:54572"/>
        <dbReference type="Rhea" id="RHEA-COMP:13339"/>
        <dbReference type="Rhea" id="RHEA-COMP:13934"/>
        <dbReference type="ChEBI" id="CHEBI:65314"/>
        <dbReference type="ChEBI" id="CHEBI:65315"/>
    </reaction>
</comment>
<dbReference type="Proteomes" id="UP001142055">
    <property type="component" value="Chromosome 1"/>
</dbReference>
<evidence type="ECO:0000256" key="6">
    <source>
        <dbReference type="ARBA" id="ARBA00039953"/>
    </source>
</evidence>
<dbReference type="InterPro" id="IPR006224">
    <property type="entry name" value="PsdUridine_synth_RluA-like_CS"/>
</dbReference>
<dbReference type="SUPFAM" id="SSF47473">
    <property type="entry name" value="EF-hand"/>
    <property type="match status" value="1"/>
</dbReference>
<evidence type="ECO:0000313" key="11">
    <source>
        <dbReference type="Proteomes" id="UP001142055"/>
    </source>
</evidence>
<dbReference type="InterPro" id="IPR006145">
    <property type="entry name" value="PsdUridine_synth_RsuA/RluA"/>
</dbReference>
<evidence type="ECO:0000256" key="1">
    <source>
        <dbReference type="ARBA" id="ARBA00001166"/>
    </source>
</evidence>
<evidence type="ECO:0000313" key="10">
    <source>
        <dbReference type="EMBL" id="KAJ6222636.1"/>
    </source>
</evidence>
<dbReference type="PANTHER" id="PTHR21600:SF83">
    <property type="entry name" value="PSEUDOURIDYLATE SYNTHASE RPUSD4, MITOCHONDRIAL"/>
    <property type="match status" value="1"/>
</dbReference>
<dbReference type="InterPro" id="IPR050188">
    <property type="entry name" value="RluA_PseudoU_synthase"/>
</dbReference>
<dbReference type="PANTHER" id="PTHR21600">
    <property type="entry name" value="MITOCHONDRIAL RNA PSEUDOURIDINE SYNTHASE"/>
    <property type="match status" value="1"/>
</dbReference>
<dbReference type="Gene3D" id="1.10.10.60">
    <property type="entry name" value="Homeodomain-like"/>
    <property type="match status" value="1"/>
</dbReference>
<dbReference type="PROSITE" id="PS50090">
    <property type="entry name" value="MYB_LIKE"/>
    <property type="match status" value="1"/>
</dbReference>